<gene>
    <name evidence="1" type="ORF">CV021_13060</name>
    <name evidence="2" type="ORF">NCTC6133_02447</name>
</gene>
<evidence type="ECO:0000313" key="2">
    <source>
        <dbReference type="EMBL" id="SUK54601.1"/>
    </source>
</evidence>
<dbReference type="AlphaFoldDB" id="A0A2S6D2Q7"/>
<evidence type="ECO:0000313" key="4">
    <source>
        <dbReference type="Proteomes" id="UP000255091"/>
    </source>
</evidence>
<proteinExistence type="predicted"/>
<protein>
    <submittedName>
        <fullName evidence="2">Uncharacterized protein</fullName>
    </submittedName>
</protein>
<sequence>MEKENFLSIDIIRDDVNYWLIRTNGGDWYQDFKQNNHVSITNSIVSLCDLKEVNDIEKYKKIVTSKNQKNKKI</sequence>
<dbReference type="EMBL" id="PGWZ01000483">
    <property type="protein sequence ID" value="PPJ71323.1"/>
    <property type="molecule type" value="Genomic_DNA"/>
</dbReference>
<evidence type="ECO:0000313" key="1">
    <source>
        <dbReference type="EMBL" id="PPJ71323.1"/>
    </source>
</evidence>
<dbReference type="EMBL" id="UHAP01000001">
    <property type="protein sequence ID" value="SUK54601.1"/>
    <property type="molecule type" value="Genomic_DNA"/>
</dbReference>
<accession>A0A2S6D2Q7</accession>
<name>A0A2S6D2Q7_STAAU</name>
<dbReference type="Proteomes" id="UP000255091">
    <property type="component" value="Unassembled WGS sequence"/>
</dbReference>
<reference evidence="2 4" key="2">
    <citation type="submission" date="2018-06" db="EMBL/GenBank/DDBJ databases">
        <authorList>
            <consortium name="Pathogen Informatics"/>
            <person name="Doyle S."/>
        </authorList>
    </citation>
    <scope>NUCLEOTIDE SEQUENCE [LARGE SCALE GENOMIC DNA]</scope>
    <source>
        <strain evidence="2 4">NCTC6133</strain>
    </source>
</reference>
<evidence type="ECO:0000313" key="3">
    <source>
        <dbReference type="Proteomes" id="UP000238775"/>
    </source>
</evidence>
<dbReference type="RefSeq" id="WP_000410108.1">
    <property type="nucleotide sequence ID" value="NZ_CBCPEL010000042.1"/>
</dbReference>
<dbReference type="Proteomes" id="UP000238775">
    <property type="component" value="Unassembled WGS sequence"/>
</dbReference>
<organism evidence="2 4">
    <name type="scientific">Staphylococcus aureus</name>
    <dbReference type="NCBI Taxonomy" id="1280"/>
    <lineage>
        <taxon>Bacteria</taxon>
        <taxon>Bacillati</taxon>
        <taxon>Bacillota</taxon>
        <taxon>Bacilli</taxon>
        <taxon>Bacillales</taxon>
        <taxon>Staphylococcaceae</taxon>
        <taxon>Staphylococcus</taxon>
    </lineage>
</organism>
<reference evidence="1 3" key="1">
    <citation type="submission" date="2017-11" db="EMBL/GenBank/DDBJ databases">
        <authorList>
            <person name="Founou R.C."/>
            <person name="Founou L."/>
            <person name="Allam M."/>
            <person name="Ismail A."/>
            <person name="Essack S.Y."/>
        </authorList>
    </citation>
    <scope>NUCLEOTIDE SEQUENCE [LARGE SCALE GENOMIC DNA]</scope>
    <source>
        <strain evidence="1 3">G703N2B1</strain>
    </source>
</reference>